<keyword evidence="2" id="KW-1185">Reference proteome</keyword>
<gene>
    <name evidence="1" type="ORF">QT711_07550</name>
</gene>
<dbReference type="NCBIfam" id="TIGR04088">
    <property type="entry name" value="cognate_SipW"/>
    <property type="match status" value="1"/>
</dbReference>
<accession>A0ABU4G7S9</accession>
<sequence length="200" mass="21377">MSLKKKLAMGIATGALAVSMIGGGTYAYFNDVEVNNSSFAAGTLDINVTGGDAANAIIDVKNIKPGDTMTRNFTLNNIGSLDVSKVFLTSKYTVTDANGNNAGADFGEHIKVKFIVNKDKKTEVVHETTLKDLSKSDVVDRDLLGWILGGEPDGLKAKTSDSLTVKFEFVDNGKDQNVFQGDSLQLEWTFDAKQTAGTAK</sequence>
<comment type="caution">
    <text evidence="1">The sequence shown here is derived from an EMBL/GenBank/DDBJ whole genome shotgun (WGS) entry which is preliminary data.</text>
</comment>
<dbReference type="Proteomes" id="UP001282284">
    <property type="component" value="Unassembled WGS sequence"/>
</dbReference>
<reference evidence="1 2" key="1">
    <citation type="submission" date="2023-06" db="EMBL/GenBank/DDBJ databases">
        <title>Sporosarcina sp. nov., isolated from Korean traditional fermented seafood 'Jeotgal'.</title>
        <authorList>
            <person name="Yang A.I."/>
            <person name="Shin N.-R."/>
        </authorList>
    </citation>
    <scope>NUCLEOTIDE SEQUENCE [LARGE SCALE GENOMIC DNA]</scope>
    <source>
        <strain evidence="1 2">KCTC13119</strain>
    </source>
</reference>
<evidence type="ECO:0000313" key="1">
    <source>
        <dbReference type="EMBL" id="MDW0113037.1"/>
    </source>
</evidence>
<dbReference type="Pfam" id="PF12389">
    <property type="entry name" value="Peptidase_M73"/>
    <property type="match status" value="1"/>
</dbReference>
<dbReference type="EMBL" id="JAUBDI010000005">
    <property type="protein sequence ID" value="MDW0113037.1"/>
    <property type="molecule type" value="Genomic_DNA"/>
</dbReference>
<name>A0ABU4G7S9_9BACL</name>
<protein>
    <submittedName>
        <fullName evidence="1">CalY family protein</fullName>
    </submittedName>
</protein>
<dbReference type="InterPro" id="IPR023833">
    <property type="entry name" value="Signal_pept_SipW-depend-type"/>
</dbReference>
<dbReference type="InterPro" id="IPR022121">
    <property type="entry name" value="Peptidase_M73_camelysin"/>
</dbReference>
<proteinExistence type="predicted"/>
<evidence type="ECO:0000313" key="2">
    <source>
        <dbReference type="Proteomes" id="UP001282284"/>
    </source>
</evidence>
<organism evidence="1 2">
    <name type="scientific">Sporosarcina saromensis</name>
    <dbReference type="NCBI Taxonomy" id="359365"/>
    <lineage>
        <taxon>Bacteria</taxon>
        <taxon>Bacillati</taxon>
        <taxon>Bacillota</taxon>
        <taxon>Bacilli</taxon>
        <taxon>Bacillales</taxon>
        <taxon>Caryophanaceae</taxon>
        <taxon>Sporosarcina</taxon>
    </lineage>
</organism>
<dbReference type="RefSeq" id="WP_317943292.1">
    <property type="nucleotide sequence ID" value="NZ_JAUBDI010000005.1"/>
</dbReference>